<keyword evidence="3" id="KW-1185">Reference proteome</keyword>
<evidence type="ECO:0000259" key="1">
    <source>
        <dbReference type="Pfam" id="PF18050"/>
    </source>
</evidence>
<dbReference type="Proteomes" id="UP000268313">
    <property type="component" value="Unassembled WGS sequence"/>
</dbReference>
<sequence>MKLRLIIEGAVLTATLDDSAAARDFVSLLPLSLTLRDYAGTEKVSDLPKRLSTVGSPPGVDPEVGDLAYYAPWGNLAIFYRDFGYSSGLVRLGRIESGIEKLQGARGEFVVRFELEKAP</sequence>
<comment type="caution">
    <text evidence="2">The sequence shown here is derived from an EMBL/GenBank/DDBJ whole genome shotgun (WGS) entry which is preliminary data.</text>
</comment>
<reference evidence="3" key="1">
    <citation type="submission" date="2018-09" db="EMBL/GenBank/DDBJ databases">
        <authorList>
            <person name="Livingstone P.G."/>
            <person name="Whitworth D.E."/>
        </authorList>
    </citation>
    <scope>NUCLEOTIDE SEQUENCE [LARGE SCALE GENOMIC DNA]</scope>
    <source>
        <strain evidence="3">CA043D</strain>
    </source>
</reference>
<dbReference type="SUPFAM" id="SSF50891">
    <property type="entry name" value="Cyclophilin-like"/>
    <property type="match status" value="1"/>
</dbReference>
<dbReference type="InterPro" id="IPR041183">
    <property type="entry name" value="Cyclophilin-like"/>
</dbReference>
<name>A0A3A8K6H8_9BACT</name>
<dbReference type="InterPro" id="IPR029000">
    <property type="entry name" value="Cyclophilin-like_dom_sf"/>
</dbReference>
<dbReference type="EMBL" id="RAWE01000107">
    <property type="protein sequence ID" value="RKG99760.1"/>
    <property type="molecule type" value="Genomic_DNA"/>
</dbReference>
<dbReference type="AlphaFoldDB" id="A0A3A8K6H8"/>
<dbReference type="Pfam" id="PF18050">
    <property type="entry name" value="Cyclophil_like2"/>
    <property type="match status" value="1"/>
</dbReference>
<feature type="domain" description="Cyclophilin-like" evidence="1">
    <location>
        <begin position="6"/>
        <end position="114"/>
    </location>
</feature>
<evidence type="ECO:0000313" key="3">
    <source>
        <dbReference type="Proteomes" id="UP000268313"/>
    </source>
</evidence>
<protein>
    <recommendedName>
        <fullName evidence="1">Cyclophilin-like domain-containing protein</fullName>
    </recommendedName>
</protein>
<gene>
    <name evidence="2" type="ORF">D7X32_25630</name>
</gene>
<dbReference type="Gene3D" id="2.40.100.20">
    <property type="match status" value="1"/>
</dbReference>
<accession>A0A3A8K6H8</accession>
<proteinExistence type="predicted"/>
<evidence type="ECO:0000313" key="2">
    <source>
        <dbReference type="EMBL" id="RKG99760.1"/>
    </source>
</evidence>
<organism evidence="2 3">
    <name type="scientific">Corallococcus carmarthensis</name>
    <dbReference type="NCBI Taxonomy" id="2316728"/>
    <lineage>
        <taxon>Bacteria</taxon>
        <taxon>Pseudomonadati</taxon>
        <taxon>Myxococcota</taxon>
        <taxon>Myxococcia</taxon>
        <taxon>Myxococcales</taxon>
        <taxon>Cystobacterineae</taxon>
        <taxon>Myxococcaceae</taxon>
        <taxon>Corallococcus</taxon>
    </lineage>
</organism>